<evidence type="ECO:0000313" key="3">
    <source>
        <dbReference type="Proteomes" id="UP001642484"/>
    </source>
</evidence>
<reference evidence="2 3" key="1">
    <citation type="submission" date="2024-02" db="EMBL/GenBank/DDBJ databases">
        <authorList>
            <person name="Chen Y."/>
            <person name="Shah S."/>
            <person name="Dougan E. K."/>
            <person name="Thang M."/>
            <person name="Chan C."/>
        </authorList>
    </citation>
    <scope>NUCLEOTIDE SEQUENCE [LARGE SCALE GENOMIC DNA]</scope>
</reference>
<feature type="compositionally biased region" description="Basic and acidic residues" evidence="1">
    <location>
        <begin position="198"/>
        <end position="262"/>
    </location>
</feature>
<evidence type="ECO:0000313" key="2">
    <source>
        <dbReference type="EMBL" id="CAK9100896.1"/>
    </source>
</evidence>
<dbReference type="Proteomes" id="UP001642484">
    <property type="component" value="Unassembled WGS sequence"/>
</dbReference>
<name>A0ABP0RNQ6_9DINO</name>
<feature type="compositionally biased region" description="Basic residues" evidence="1">
    <location>
        <begin position="288"/>
        <end position="300"/>
    </location>
</feature>
<feature type="region of interest" description="Disordered" evidence="1">
    <location>
        <begin position="198"/>
        <end position="413"/>
    </location>
</feature>
<gene>
    <name evidence="2" type="ORF">CCMP2556_LOCUS47613</name>
</gene>
<organism evidence="2 3">
    <name type="scientific">Durusdinium trenchii</name>
    <dbReference type="NCBI Taxonomy" id="1381693"/>
    <lineage>
        <taxon>Eukaryota</taxon>
        <taxon>Sar</taxon>
        <taxon>Alveolata</taxon>
        <taxon>Dinophyceae</taxon>
        <taxon>Suessiales</taxon>
        <taxon>Symbiodiniaceae</taxon>
        <taxon>Durusdinium</taxon>
    </lineage>
</organism>
<protein>
    <submittedName>
        <fullName evidence="2">Uncharacterized protein</fullName>
    </submittedName>
</protein>
<dbReference type="EMBL" id="CAXAMN010026139">
    <property type="protein sequence ID" value="CAK9100896.1"/>
    <property type="molecule type" value="Genomic_DNA"/>
</dbReference>
<evidence type="ECO:0000256" key="1">
    <source>
        <dbReference type="SAM" id="MobiDB-lite"/>
    </source>
</evidence>
<feature type="compositionally biased region" description="Basic and acidic residues" evidence="1">
    <location>
        <begin position="357"/>
        <end position="371"/>
    </location>
</feature>
<feature type="compositionally biased region" description="Basic and acidic residues" evidence="1">
    <location>
        <begin position="334"/>
        <end position="344"/>
    </location>
</feature>
<accession>A0ABP0RNQ6</accession>
<feature type="compositionally biased region" description="Basic and acidic residues" evidence="1">
    <location>
        <begin position="269"/>
        <end position="287"/>
    </location>
</feature>
<proteinExistence type="predicted"/>
<comment type="caution">
    <text evidence="2">The sequence shown here is derived from an EMBL/GenBank/DDBJ whole genome shotgun (WGS) entry which is preliminary data.</text>
</comment>
<sequence length="1565" mass="175293">MDCIGLAAEWEANVELRTRVREEKRILTHAESDKYCKPNRPNAVNNRIVLMPILQRLQRTPQRSLPHLEDLTNEVTTLLQKCGVGVGEKLAYKTSVELKKLAGFVKRRSGRKEVTKERGQVGWDTDETQPMTDAKLVGFDMTMPIAEAGHEDDSKEDGFLEQLLSLLREGTNEGDLEAQTLDAVLTRRDQLKMKENKIAEKKKEQEEKKAAKEQAKLDKENEEKEDPALQKVEEPRRRLRKMRTEDVEKGDAARPKESKEDGKEDEEEPPCKRPRVEAKAEPKEKRAAKSKAKAKPKAGPKCRAQSHEVGAGDDEVLTPKKRLFQSDEEEDGESHETERYDGKSGKVRPLKNILETCKPDAHMRAQGEKPSEQPPTGAKASAKGGKAKEKAVKLSPFAKKERARRKKAEDAVMHQTPEEDAMIQGICLQYLRIVEYMTYDEVKAYLREHLGSKKKEFKLDEYWSRPACGVKVASLGDGSGKNAPMVAYFKAYGTSPPGWNFNMALVYISASLTASWLEQISEKDLKNFEDPTGKVQTHIFSVKYNVSVAATKFKPSKKLGRPMPGLRGNRWAVKMGLDEDESSAPYLFMETFSSMEFDDVWTEAGMVSVCMPLESLLLGAGCSLAVGMMLFFTGQLPTQELEKELADLEAAVAASLGGTPLVEKELTGTPASMASPASPQPSLPADAAVTEDNAIKAKLRRLMEPKADGTLKAVLRPMLTVQRLCKVQLSVKPVRSLIGDLQKNYPNDGTAKLAAVTLNKDLQTLDAEYNKLSDHVAQGERDSHDAAQLTSTCRIGHTAKRLAVNIGEGAMSSGETESGHIDSIVPYAWQHNRVKKLRITHPAVDTAPNYLPLESTKHVRACPCLGGHGNSEVMWKDCYLQHEDLAGLSRSQDVFRKIEVDPYLSMNLPKPKATAGAVLRHCVQVFERLLEKFKPMTFKFGITHDAHVRWWNPKFGYKHSKDKFEHMLVLFGASNPHGPAFLEAALIEKYGSALLASCVSQILTAQAVASDMGESRAASSGVNSWATCHLRNSERDAHKVMKRQKTKLDIQIQTINCNGVYVPWISPETWLEFVVKKGLWPLMAGCDLHDWDGSDRNWTEFWRVYEKLNPNFELFEMVDIDLGRTAAMLVHGDEGRTLKKGGLMVTSLQSALGRGYDEKRVRGQRSDTALLRVNFAGHSFTTRYVVNTMPKTSYETESNVFYAMLDHVARSLSKCLEEGYVDDRGHRFRIVLLGVKGDAPYLSKAAHFYRSYNTTAKRGQERGPPKGVCPYCLAGTPGYPAEQVDTSKPRWLETVAVKLPWLKRPAFIRHLIHDPGDPASFFKTDIWHVFHLGFGRSWVASVVQLVLPVLPLQNLEEKWEFLTSEYLGWCNTNKKQAHISRITPYLMSYNDSSGAMGNWHKGALTTNLMQWLVDLLGKVPADAQGLLMKCRQASYRMNSMFSILYRSGAFLSEHEATFVSQQGLEFLACYSGLAAALFRDGKQWMFPLYPKLHMFHHLMLDIANQARSAKVALSPMLWACQIDEDVVGRSSRLSRRVNIRLVSQRALDRYLVAAHSAHSNAGLLV</sequence>
<keyword evidence="3" id="KW-1185">Reference proteome</keyword>